<name>A0A5Q4BUZ0_9PEZI</name>
<evidence type="ECO:0000313" key="1">
    <source>
        <dbReference type="EMBL" id="TQN70818.1"/>
    </source>
</evidence>
<dbReference type="EMBL" id="PUHP01000336">
    <property type="protein sequence ID" value="TQN70818.1"/>
    <property type="molecule type" value="Genomic_DNA"/>
</dbReference>
<dbReference type="Proteomes" id="UP000326340">
    <property type="component" value="Unassembled WGS sequence"/>
</dbReference>
<comment type="caution">
    <text evidence="1">The sequence shown here is derived from an EMBL/GenBank/DDBJ whole genome shotgun (WGS) entry which is preliminary data.</text>
</comment>
<protein>
    <submittedName>
        <fullName evidence="1">Uncharacterized protein</fullName>
    </submittedName>
</protein>
<evidence type="ECO:0000313" key="2">
    <source>
        <dbReference type="Proteomes" id="UP000326340"/>
    </source>
</evidence>
<gene>
    <name evidence="1" type="ORF">CSHISOI_04629</name>
</gene>
<reference evidence="1 2" key="1">
    <citation type="journal article" date="2019" name="Sci. Rep.">
        <title>Colletotrichum shisoi sp. nov., an anthracnose pathogen of Perilla frutescens in Japan: molecular phylogenetic, morphological and genomic evidence.</title>
        <authorList>
            <person name="Gan P."/>
            <person name="Tsushima A."/>
            <person name="Hiroyama R."/>
            <person name="Narusaka M."/>
            <person name="Takano Y."/>
            <person name="Narusaka Y."/>
            <person name="Kawaradani M."/>
            <person name="Damm U."/>
            <person name="Shirasu K."/>
        </authorList>
    </citation>
    <scope>NUCLEOTIDE SEQUENCE [LARGE SCALE GENOMIC DNA]</scope>
    <source>
        <strain evidence="1 2">PG-2018a</strain>
    </source>
</reference>
<sequence>MAVDAESHHIQASTDIIDTDIKTFSILPSAVFNQNSGHITISHSAKFMAHDKVPLIAALDDETNFDLTDRYQTSKLLGQLVIGDIVK</sequence>
<keyword evidence="2" id="KW-1185">Reference proteome</keyword>
<proteinExistence type="predicted"/>
<dbReference type="AlphaFoldDB" id="A0A5Q4BUZ0"/>
<accession>A0A5Q4BUZ0</accession>
<dbReference type="OrthoDB" id="191139at2759"/>
<organism evidence="1 2">
    <name type="scientific">Colletotrichum shisoi</name>
    <dbReference type="NCBI Taxonomy" id="2078593"/>
    <lineage>
        <taxon>Eukaryota</taxon>
        <taxon>Fungi</taxon>
        <taxon>Dikarya</taxon>
        <taxon>Ascomycota</taxon>
        <taxon>Pezizomycotina</taxon>
        <taxon>Sordariomycetes</taxon>
        <taxon>Hypocreomycetidae</taxon>
        <taxon>Glomerellales</taxon>
        <taxon>Glomerellaceae</taxon>
        <taxon>Colletotrichum</taxon>
        <taxon>Colletotrichum destructivum species complex</taxon>
    </lineage>
</organism>